<dbReference type="Proteomes" id="UP000028981">
    <property type="component" value="Unassembled WGS sequence"/>
</dbReference>
<evidence type="ECO:0000313" key="2">
    <source>
        <dbReference type="Proteomes" id="UP000028981"/>
    </source>
</evidence>
<dbReference type="STRING" id="46914.JP75_11580"/>
<keyword evidence="2" id="KW-1185">Reference proteome</keyword>
<proteinExistence type="predicted"/>
<gene>
    <name evidence="1" type="ORF">JP75_11580</name>
</gene>
<evidence type="ECO:0000313" key="1">
    <source>
        <dbReference type="EMBL" id="KFL30987.1"/>
    </source>
</evidence>
<dbReference type="AlphaFoldDB" id="A0A087M284"/>
<sequence>MFDVLIAPGIRLFNWQLKRTSTGGWTIYSPAAKGGSPTAMIDPDARARLVAAVQLELGGERIGPTRT</sequence>
<reference evidence="1 2" key="1">
    <citation type="submission" date="2014-08" db="EMBL/GenBank/DDBJ databases">
        <authorList>
            <person name="Hassan Y.I."/>
            <person name="Lepp D."/>
            <person name="Zhou T."/>
        </authorList>
    </citation>
    <scope>NUCLEOTIDE SEQUENCE [LARGE SCALE GENOMIC DNA]</scope>
    <source>
        <strain evidence="1 2">IFO13584</strain>
    </source>
</reference>
<protein>
    <submittedName>
        <fullName evidence="1">Uncharacterized protein</fullName>
    </submittedName>
</protein>
<comment type="caution">
    <text evidence="1">The sequence shown here is derived from an EMBL/GenBank/DDBJ whole genome shotgun (WGS) entry which is preliminary data.</text>
</comment>
<name>A0A087M284_9HYPH</name>
<accession>A0A087M284</accession>
<dbReference type="EMBL" id="JQGC01000009">
    <property type="protein sequence ID" value="KFL30987.1"/>
    <property type="molecule type" value="Genomic_DNA"/>
</dbReference>
<organism evidence="1 2">
    <name type="scientific">Devosia riboflavina</name>
    <dbReference type="NCBI Taxonomy" id="46914"/>
    <lineage>
        <taxon>Bacteria</taxon>
        <taxon>Pseudomonadati</taxon>
        <taxon>Pseudomonadota</taxon>
        <taxon>Alphaproteobacteria</taxon>
        <taxon>Hyphomicrobiales</taxon>
        <taxon>Devosiaceae</taxon>
        <taxon>Devosia</taxon>
    </lineage>
</organism>